<dbReference type="Pfam" id="PF03476">
    <property type="entry name" value="MOSC_N"/>
    <property type="match status" value="1"/>
</dbReference>
<dbReference type="GeneID" id="79267175"/>
<accession>A0ABD5ZPR8</accession>
<keyword evidence="3" id="KW-1185">Reference proteome</keyword>
<dbReference type="RefSeq" id="WP_276233611.1">
    <property type="nucleotide sequence ID" value="NZ_CP119802.1"/>
</dbReference>
<organism evidence="2 3">
    <name type="scientific">Halosegnis marinus</name>
    <dbReference type="NCBI Taxonomy" id="3034023"/>
    <lineage>
        <taxon>Archaea</taxon>
        <taxon>Methanobacteriati</taxon>
        <taxon>Methanobacteriota</taxon>
        <taxon>Stenosarchaea group</taxon>
        <taxon>Halobacteria</taxon>
        <taxon>Halobacteriales</taxon>
        <taxon>Natronomonadaceae</taxon>
        <taxon>Halosegnis</taxon>
    </lineage>
</organism>
<proteinExistence type="predicted"/>
<dbReference type="InterPro" id="IPR005303">
    <property type="entry name" value="MOCOS_middle"/>
</dbReference>
<dbReference type="InterPro" id="IPR005302">
    <property type="entry name" value="MoCF_Sase_C"/>
</dbReference>
<evidence type="ECO:0000259" key="1">
    <source>
        <dbReference type="PROSITE" id="PS51340"/>
    </source>
</evidence>
<evidence type="ECO:0000313" key="2">
    <source>
        <dbReference type="EMBL" id="MFC7235480.1"/>
    </source>
</evidence>
<reference evidence="2 3" key="1">
    <citation type="journal article" date="2019" name="Int. J. Syst. Evol. Microbiol.">
        <title>The Global Catalogue of Microorganisms (GCM) 10K type strain sequencing project: providing services to taxonomists for standard genome sequencing and annotation.</title>
        <authorList>
            <consortium name="The Broad Institute Genomics Platform"/>
            <consortium name="The Broad Institute Genome Sequencing Center for Infectious Disease"/>
            <person name="Wu L."/>
            <person name="Ma J."/>
        </authorList>
    </citation>
    <scope>NUCLEOTIDE SEQUENCE [LARGE SCALE GENOMIC DNA]</scope>
    <source>
        <strain evidence="2 3">DT85</strain>
    </source>
</reference>
<dbReference type="EMBL" id="JBHTAP010000001">
    <property type="protein sequence ID" value="MFC7235480.1"/>
    <property type="molecule type" value="Genomic_DNA"/>
</dbReference>
<dbReference type="SUPFAM" id="SSF141673">
    <property type="entry name" value="MOSC N-terminal domain-like"/>
    <property type="match status" value="1"/>
</dbReference>
<comment type="caution">
    <text evidence="2">The sequence shown here is derived from an EMBL/GenBank/DDBJ whole genome shotgun (WGS) entry which is preliminary data.</text>
</comment>
<sequence>MPELARVLVYPVKSLDPLALDAAEVLDAGGLSHDREYALVDADGEYVNAKRERAVHGLASDFDPDSGAWTVGPRDGARETFRLPDERDAAAEFLSAYFGYEVGIERDASGGFPDDTHLSGPTVVAEATLDATAEWFDGVDAAGMCRRLRPNLVVSGVEPFWEDRLYGDAGEVVPFEIGGTRFEGVNPCQRCAVPTRDPDTGEETPGFRERFVERREATLPEFAARGRYDHYFRLMVNTRVPRETVGERVAVGDGIEVGGTVREGSAR</sequence>
<dbReference type="PROSITE" id="PS51340">
    <property type="entry name" value="MOSC"/>
    <property type="match status" value="1"/>
</dbReference>
<protein>
    <submittedName>
        <fullName evidence="2">MOSC domain-containing protein</fullName>
    </submittedName>
</protein>
<dbReference type="Pfam" id="PF03473">
    <property type="entry name" value="MOSC"/>
    <property type="match status" value="1"/>
</dbReference>
<dbReference type="Proteomes" id="UP001596398">
    <property type="component" value="Unassembled WGS sequence"/>
</dbReference>
<gene>
    <name evidence="2" type="ORF">ACFQJ4_09165</name>
</gene>
<dbReference type="AlphaFoldDB" id="A0ABD5ZPR8"/>
<feature type="domain" description="MOSC" evidence="1">
    <location>
        <begin position="87"/>
        <end position="258"/>
    </location>
</feature>
<evidence type="ECO:0000313" key="3">
    <source>
        <dbReference type="Proteomes" id="UP001596398"/>
    </source>
</evidence>
<name>A0ABD5ZPR8_9EURY</name>